<protein>
    <submittedName>
        <fullName evidence="2">Uncharacterized protein</fullName>
    </submittedName>
</protein>
<accession>A0ABR3PKH3</accession>
<dbReference type="GeneID" id="95979019"/>
<feature type="compositionally biased region" description="Acidic residues" evidence="1">
    <location>
        <begin position="39"/>
        <end position="65"/>
    </location>
</feature>
<organism evidence="2 3">
    <name type="scientific">Neodothiora populina</name>
    <dbReference type="NCBI Taxonomy" id="2781224"/>
    <lineage>
        <taxon>Eukaryota</taxon>
        <taxon>Fungi</taxon>
        <taxon>Dikarya</taxon>
        <taxon>Ascomycota</taxon>
        <taxon>Pezizomycotina</taxon>
        <taxon>Dothideomycetes</taxon>
        <taxon>Dothideomycetidae</taxon>
        <taxon>Dothideales</taxon>
        <taxon>Dothioraceae</taxon>
        <taxon>Neodothiora</taxon>
    </lineage>
</organism>
<dbReference type="Proteomes" id="UP001562354">
    <property type="component" value="Unassembled WGS sequence"/>
</dbReference>
<dbReference type="RefSeq" id="XP_069202917.1">
    <property type="nucleotide sequence ID" value="XM_069345089.1"/>
</dbReference>
<gene>
    <name evidence="2" type="ORF">AAFC00_005320</name>
</gene>
<evidence type="ECO:0000256" key="1">
    <source>
        <dbReference type="SAM" id="MobiDB-lite"/>
    </source>
</evidence>
<name>A0ABR3PKH3_9PEZI</name>
<feature type="region of interest" description="Disordered" evidence="1">
    <location>
        <begin position="15"/>
        <end position="74"/>
    </location>
</feature>
<comment type="caution">
    <text evidence="2">The sequence shown here is derived from an EMBL/GenBank/DDBJ whole genome shotgun (WGS) entry which is preliminary data.</text>
</comment>
<evidence type="ECO:0000313" key="3">
    <source>
        <dbReference type="Proteomes" id="UP001562354"/>
    </source>
</evidence>
<proteinExistence type="predicted"/>
<sequence>MDSLLHATRKIMIERARNLQSQTQAESDIPEVAPPAYSEVDEMRDSEDEIDVDDEDEEDDDDDEASIIKDPSPITLTLNAETNVQGQGNLIASPALADATRFSALLLAAIQSLNAKAEAERQMLINATQNDSADSSAAGDGVTAGKAETNVKGFRPVLNVNLVINCGISVVGDKNVVGFRPQGVAGRPLPSPAIGAGVKRKAEEHSEGPTATARRIEDAE</sequence>
<reference evidence="2 3" key="1">
    <citation type="submission" date="2024-07" db="EMBL/GenBank/DDBJ databases">
        <title>Draft sequence of the Neodothiora populina.</title>
        <authorList>
            <person name="Drown D.D."/>
            <person name="Schuette U.S."/>
            <person name="Buechlein A.B."/>
            <person name="Rusch D.R."/>
            <person name="Winton L.W."/>
            <person name="Adams G.A."/>
        </authorList>
    </citation>
    <scope>NUCLEOTIDE SEQUENCE [LARGE SCALE GENOMIC DNA]</scope>
    <source>
        <strain evidence="2 3">CPC 39397</strain>
    </source>
</reference>
<dbReference type="EMBL" id="JBFMKM010000004">
    <property type="protein sequence ID" value="KAL1306645.1"/>
    <property type="molecule type" value="Genomic_DNA"/>
</dbReference>
<evidence type="ECO:0000313" key="2">
    <source>
        <dbReference type="EMBL" id="KAL1306645.1"/>
    </source>
</evidence>
<keyword evidence="3" id="KW-1185">Reference proteome</keyword>
<feature type="region of interest" description="Disordered" evidence="1">
    <location>
        <begin position="188"/>
        <end position="220"/>
    </location>
</feature>